<dbReference type="EMBL" id="LLXZ01000161">
    <property type="protein sequence ID" value="KRR01938.1"/>
    <property type="molecule type" value="Genomic_DNA"/>
</dbReference>
<feature type="transmembrane region" description="Helical" evidence="1">
    <location>
        <begin position="6"/>
        <end position="26"/>
    </location>
</feature>
<name>A0A0R3L284_9BRAD</name>
<keyword evidence="1" id="KW-0472">Membrane</keyword>
<accession>A0A0R3L284</accession>
<gene>
    <name evidence="2" type="ORF">CQ12_27245</name>
</gene>
<dbReference type="RefSeq" id="WP_057838341.1">
    <property type="nucleotide sequence ID" value="NZ_LLXZ01000161.1"/>
</dbReference>
<dbReference type="STRING" id="280332.CQ12_27245"/>
<sequence length="70" mass="8173">MDSLEGALRLVGLIFGWLFGWPLQLFRRWLDRQPDRDPSQISALERFGRLSLGVFLTLCVLLPLGWLIFR</sequence>
<keyword evidence="1" id="KW-1133">Transmembrane helix</keyword>
<evidence type="ECO:0000313" key="3">
    <source>
        <dbReference type="Proteomes" id="UP000050863"/>
    </source>
</evidence>
<keyword evidence="1" id="KW-0812">Transmembrane</keyword>
<dbReference type="AlphaFoldDB" id="A0A0R3L284"/>
<protein>
    <submittedName>
        <fullName evidence="2">Uncharacterized protein</fullName>
    </submittedName>
</protein>
<evidence type="ECO:0000256" key="1">
    <source>
        <dbReference type="SAM" id="Phobius"/>
    </source>
</evidence>
<reference evidence="2 3" key="1">
    <citation type="submission" date="2014-03" db="EMBL/GenBank/DDBJ databases">
        <title>Bradyrhizobium valentinum sp. nov., isolated from effective nodules of Lupinus mariae-josephae, a lupine endemic of basic-lime soils in Eastern Spain.</title>
        <authorList>
            <person name="Duran D."/>
            <person name="Rey L."/>
            <person name="Navarro A."/>
            <person name="Busquets A."/>
            <person name="Imperial J."/>
            <person name="Ruiz-Argueso T."/>
        </authorList>
    </citation>
    <scope>NUCLEOTIDE SEQUENCE [LARGE SCALE GENOMIC DNA]</scope>
    <source>
        <strain evidence="2 3">PAC68</strain>
    </source>
</reference>
<dbReference type="Proteomes" id="UP000050863">
    <property type="component" value="Unassembled WGS sequence"/>
</dbReference>
<organism evidence="2 3">
    <name type="scientific">Bradyrhizobium jicamae</name>
    <dbReference type="NCBI Taxonomy" id="280332"/>
    <lineage>
        <taxon>Bacteria</taxon>
        <taxon>Pseudomonadati</taxon>
        <taxon>Pseudomonadota</taxon>
        <taxon>Alphaproteobacteria</taxon>
        <taxon>Hyphomicrobiales</taxon>
        <taxon>Nitrobacteraceae</taxon>
        <taxon>Bradyrhizobium</taxon>
    </lineage>
</organism>
<comment type="caution">
    <text evidence="2">The sequence shown here is derived from an EMBL/GenBank/DDBJ whole genome shotgun (WGS) entry which is preliminary data.</text>
</comment>
<feature type="transmembrane region" description="Helical" evidence="1">
    <location>
        <begin position="47"/>
        <end position="69"/>
    </location>
</feature>
<dbReference type="OrthoDB" id="8243019at2"/>
<keyword evidence="3" id="KW-1185">Reference proteome</keyword>
<proteinExistence type="predicted"/>
<evidence type="ECO:0000313" key="2">
    <source>
        <dbReference type="EMBL" id="KRR01938.1"/>
    </source>
</evidence>